<dbReference type="AlphaFoldDB" id="A0A0E9U560"/>
<name>A0A0E9U560_ANGAN</name>
<organism evidence="1">
    <name type="scientific">Anguilla anguilla</name>
    <name type="common">European freshwater eel</name>
    <name type="synonym">Muraena anguilla</name>
    <dbReference type="NCBI Taxonomy" id="7936"/>
    <lineage>
        <taxon>Eukaryota</taxon>
        <taxon>Metazoa</taxon>
        <taxon>Chordata</taxon>
        <taxon>Craniata</taxon>
        <taxon>Vertebrata</taxon>
        <taxon>Euteleostomi</taxon>
        <taxon>Actinopterygii</taxon>
        <taxon>Neopterygii</taxon>
        <taxon>Teleostei</taxon>
        <taxon>Anguilliformes</taxon>
        <taxon>Anguillidae</taxon>
        <taxon>Anguilla</taxon>
    </lineage>
</organism>
<accession>A0A0E9U560</accession>
<sequence length="23" mass="2592">MPRLISAKTCLINVICAYKALNR</sequence>
<proteinExistence type="predicted"/>
<protein>
    <submittedName>
        <fullName evidence="1">Uncharacterized protein</fullName>
    </submittedName>
</protein>
<reference evidence="1" key="2">
    <citation type="journal article" date="2015" name="Fish Shellfish Immunol.">
        <title>Early steps in the European eel (Anguilla anguilla)-Vibrio vulnificus interaction in the gills: Role of the RtxA13 toxin.</title>
        <authorList>
            <person name="Callol A."/>
            <person name="Pajuelo D."/>
            <person name="Ebbesson L."/>
            <person name="Teles M."/>
            <person name="MacKenzie S."/>
            <person name="Amaro C."/>
        </authorList>
    </citation>
    <scope>NUCLEOTIDE SEQUENCE</scope>
</reference>
<evidence type="ECO:0000313" key="1">
    <source>
        <dbReference type="EMBL" id="JAH60872.1"/>
    </source>
</evidence>
<reference evidence="1" key="1">
    <citation type="submission" date="2014-11" db="EMBL/GenBank/DDBJ databases">
        <authorList>
            <person name="Amaro Gonzalez C."/>
        </authorList>
    </citation>
    <scope>NUCLEOTIDE SEQUENCE</scope>
</reference>
<dbReference type="EMBL" id="GBXM01047705">
    <property type="protein sequence ID" value="JAH60872.1"/>
    <property type="molecule type" value="Transcribed_RNA"/>
</dbReference>